<dbReference type="PRINTS" id="PR01301">
    <property type="entry name" value="RGSPROTEIN"/>
</dbReference>
<evidence type="ECO:0000313" key="2">
    <source>
        <dbReference type="EMBL" id="CRZ02327.1"/>
    </source>
</evidence>
<dbReference type="Pfam" id="PF00615">
    <property type="entry name" value="RGS"/>
    <property type="match status" value="1"/>
</dbReference>
<organism evidence="2">
    <name type="scientific">Spongospora subterranea</name>
    <dbReference type="NCBI Taxonomy" id="70186"/>
    <lineage>
        <taxon>Eukaryota</taxon>
        <taxon>Sar</taxon>
        <taxon>Rhizaria</taxon>
        <taxon>Endomyxa</taxon>
        <taxon>Phytomyxea</taxon>
        <taxon>Plasmodiophorida</taxon>
        <taxon>Plasmodiophoridae</taxon>
        <taxon>Spongospora</taxon>
    </lineage>
</organism>
<dbReference type="PANTHER" id="PTHR10845">
    <property type="entry name" value="REGULATOR OF G PROTEIN SIGNALING"/>
    <property type="match status" value="1"/>
</dbReference>
<dbReference type="AlphaFoldDB" id="A0A0H5QL48"/>
<feature type="non-terminal residue" evidence="2">
    <location>
        <position position="1"/>
    </location>
</feature>
<reference evidence="2" key="1">
    <citation type="submission" date="2015-04" db="EMBL/GenBank/DDBJ databases">
        <title>The genome sequence of the plant pathogenic Rhizarian Plasmodiophora brassicae reveals insights in its biotrophic life cycle and the origin of chitin synthesis.</title>
        <authorList>
            <person name="Schwelm A."/>
            <person name="Fogelqvist J."/>
            <person name="Knaust A."/>
            <person name="Julke S."/>
            <person name="Lilja T."/>
            <person name="Dhandapani V."/>
            <person name="Bonilla-Rosso G."/>
            <person name="Karlsson M."/>
            <person name="Shevchenko A."/>
            <person name="Choi S.R."/>
            <person name="Kim H.G."/>
            <person name="Park J.Y."/>
            <person name="Lim Y.P."/>
            <person name="Ludwig-Muller J."/>
            <person name="Dixelius C."/>
        </authorList>
    </citation>
    <scope>NUCLEOTIDE SEQUENCE</scope>
    <source>
        <tissue evidence="2">Potato root galls</tissue>
    </source>
</reference>
<protein>
    <recommendedName>
        <fullName evidence="1">RGS domain-containing protein</fullName>
    </recommendedName>
</protein>
<sequence>AFFEATASIISSISDFGLSQLINVCIIDYIIAVCYWIPMYKLGKGGQASATNDTKQHELERFLRTEKGFAAFKAHLMKEFSVENLLFWSDVQKFKASCTGDSQMTSSTLQIANDIYHKYLAEEAPLEVNLPSELIKQFRQEIFVLSLDGSTINSNTFDKAAFQILELMKVDSLKRFLLTNPPSWSEFQEENSDRPISIR</sequence>
<dbReference type="CDD" id="cd07440">
    <property type="entry name" value="RGS"/>
    <property type="match status" value="1"/>
</dbReference>
<dbReference type="InterPro" id="IPR036305">
    <property type="entry name" value="RGS_sf"/>
</dbReference>
<dbReference type="EMBL" id="HACM01001885">
    <property type="protein sequence ID" value="CRZ02327.1"/>
    <property type="molecule type" value="Transcribed_RNA"/>
</dbReference>
<name>A0A0H5QL48_9EUKA</name>
<dbReference type="InterPro" id="IPR016137">
    <property type="entry name" value="RGS"/>
</dbReference>
<accession>A0A0H5QL48</accession>
<dbReference type="InterPro" id="IPR044926">
    <property type="entry name" value="RGS_subdomain_2"/>
</dbReference>
<evidence type="ECO:0000259" key="1">
    <source>
        <dbReference type="PROSITE" id="PS50132"/>
    </source>
</evidence>
<dbReference type="SUPFAM" id="SSF48097">
    <property type="entry name" value="Regulator of G-protein signaling, RGS"/>
    <property type="match status" value="1"/>
</dbReference>
<proteinExistence type="predicted"/>
<dbReference type="SMART" id="SM00315">
    <property type="entry name" value="RGS"/>
    <property type="match status" value="1"/>
</dbReference>
<feature type="domain" description="RGS" evidence="1">
    <location>
        <begin position="58"/>
        <end position="177"/>
    </location>
</feature>
<dbReference type="PANTHER" id="PTHR10845:SF192">
    <property type="entry name" value="DOUBLE HIT, ISOFORM B"/>
    <property type="match status" value="1"/>
</dbReference>
<dbReference type="PROSITE" id="PS50132">
    <property type="entry name" value="RGS"/>
    <property type="match status" value="1"/>
</dbReference>
<dbReference type="Gene3D" id="1.10.167.10">
    <property type="entry name" value="Regulator of G-protein Signalling 4, domain 2"/>
    <property type="match status" value="1"/>
</dbReference>